<evidence type="ECO:0000256" key="1">
    <source>
        <dbReference type="ARBA" id="ARBA00023015"/>
    </source>
</evidence>
<evidence type="ECO:0000313" key="5">
    <source>
        <dbReference type="EMBL" id="CAH8248204.1"/>
    </source>
</evidence>
<dbReference type="InterPro" id="IPR001387">
    <property type="entry name" value="Cro/C1-type_HTH"/>
</dbReference>
<protein>
    <submittedName>
        <fullName evidence="5">Helix-turn-helix domain-containing protein</fullName>
    </submittedName>
</protein>
<evidence type="ECO:0000256" key="3">
    <source>
        <dbReference type="ARBA" id="ARBA00023163"/>
    </source>
</evidence>
<dbReference type="PANTHER" id="PTHR46797:SF23">
    <property type="entry name" value="HTH-TYPE TRANSCRIPTIONAL REGULATOR SUTR"/>
    <property type="match status" value="1"/>
</dbReference>
<name>A0ABN8UAI1_9BACL</name>
<dbReference type="PROSITE" id="PS50943">
    <property type="entry name" value="HTH_CROC1"/>
    <property type="match status" value="1"/>
</dbReference>
<organism evidence="5 6">
    <name type="scientific">Paenibacillus melissococcoides</name>
    <dbReference type="NCBI Taxonomy" id="2912268"/>
    <lineage>
        <taxon>Bacteria</taxon>
        <taxon>Bacillati</taxon>
        <taxon>Bacillota</taxon>
        <taxon>Bacilli</taxon>
        <taxon>Bacillales</taxon>
        <taxon>Paenibacillaceae</taxon>
        <taxon>Paenibacillus</taxon>
    </lineage>
</organism>
<evidence type="ECO:0000313" key="6">
    <source>
        <dbReference type="Proteomes" id="UP001154322"/>
    </source>
</evidence>
<dbReference type="SUPFAM" id="SSF47413">
    <property type="entry name" value="lambda repressor-like DNA-binding domains"/>
    <property type="match status" value="1"/>
</dbReference>
<reference evidence="5" key="1">
    <citation type="submission" date="2022-06" db="EMBL/GenBank/DDBJ databases">
        <authorList>
            <person name="Dietemann V."/>
            <person name="Ory F."/>
            <person name="Dainat B."/>
            <person name="Oberhansli S."/>
        </authorList>
    </citation>
    <scope>NUCLEOTIDE SEQUENCE</scope>
    <source>
        <strain evidence="5">Ena-SAMPLE-TAB-26-04-2022-14:26:32:270-5432</strain>
    </source>
</reference>
<keyword evidence="2" id="KW-0238">DNA-binding</keyword>
<accession>A0ABN8UAI1</accession>
<dbReference type="InterPro" id="IPR050807">
    <property type="entry name" value="TransReg_Diox_bact_type"/>
</dbReference>
<evidence type="ECO:0000256" key="2">
    <source>
        <dbReference type="ARBA" id="ARBA00023125"/>
    </source>
</evidence>
<dbReference type="SMART" id="SM00530">
    <property type="entry name" value="HTH_XRE"/>
    <property type="match status" value="1"/>
</dbReference>
<dbReference type="Pfam" id="PF01381">
    <property type="entry name" value="HTH_3"/>
    <property type="match status" value="1"/>
</dbReference>
<keyword evidence="3" id="KW-0804">Transcription</keyword>
<dbReference type="Gene3D" id="1.10.260.40">
    <property type="entry name" value="lambda repressor-like DNA-binding domains"/>
    <property type="match status" value="1"/>
</dbReference>
<feature type="domain" description="HTH cro/C1-type" evidence="4">
    <location>
        <begin position="12"/>
        <end position="66"/>
    </location>
</feature>
<evidence type="ECO:0000259" key="4">
    <source>
        <dbReference type="PROSITE" id="PS50943"/>
    </source>
</evidence>
<gene>
    <name evidence="5" type="ORF">WJ0W_005462</name>
</gene>
<proteinExistence type="predicted"/>
<dbReference type="EMBL" id="CALYLO010000009">
    <property type="protein sequence ID" value="CAH8248204.1"/>
    <property type="molecule type" value="Genomic_DNA"/>
</dbReference>
<dbReference type="Proteomes" id="UP001154322">
    <property type="component" value="Unassembled WGS sequence"/>
</dbReference>
<sequence>MDTLRITIGEKIRDIRKRKGLTQQQLADKAQLMYQYIGAVERGTRNITLDSLAKIIAALDVDLDSILPLDEGTRDNLKSNEKNDGTILWRHHQLLKSRSIREVETLHRITKEIFSLIPDRKV</sequence>
<keyword evidence="6" id="KW-1185">Reference proteome</keyword>
<dbReference type="RefSeq" id="WP_213430945.1">
    <property type="nucleotide sequence ID" value="NZ_AP031286.1"/>
</dbReference>
<dbReference type="PANTHER" id="PTHR46797">
    <property type="entry name" value="HTH-TYPE TRANSCRIPTIONAL REGULATOR"/>
    <property type="match status" value="1"/>
</dbReference>
<comment type="caution">
    <text evidence="5">The sequence shown here is derived from an EMBL/GenBank/DDBJ whole genome shotgun (WGS) entry which is preliminary data.</text>
</comment>
<dbReference type="CDD" id="cd00093">
    <property type="entry name" value="HTH_XRE"/>
    <property type="match status" value="1"/>
</dbReference>
<keyword evidence="1" id="KW-0805">Transcription regulation</keyword>
<dbReference type="InterPro" id="IPR010982">
    <property type="entry name" value="Lambda_DNA-bd_dom_sf"/>
</dbReference>